<dbReference type="PANTHER" id="PTHR47739:SF1">
    <property type="entry name" value="TRNA1(VAL) (ADENINE(37)-N6)-METHYLTRANSFERASE"/>
    <property type="match status" value="1"/>
</dbReference>
<dbReference type="InterPro" id="IPR050210">
    <property type="entry name" value="tRNA_Adenine-N(6)_MTase"/>
</dbReference>
<dbReference type="Proteomes" id="UP000190657">
    <property type="component" value="Unassembled WGS sequence"/>
</dbReference>
<evidence type="ECO:0000313" key="3">
    <source>
        <dbReference type="Proteomes" id="UP000190657"/>
    </source>
</evidence>
<dbReference type="InterPro" id="IPR029063">
    <property type="entry name" value="SAM-dependent_MTases_sf"/>
</dbReference>
<feature type="domain" description="Methyltransferase small" evidence="1">
    <location>
        <begin position="26"/>
        <end position="119"/>
    </location>
</feature>
<dbReference type="OrthoDB" id="9777257at2"/>
<accession>A0A1T4MWQ9</accession>
<dbReference type="SUPFAM" id="SSF53335">
    <property type="entry name" value="S-adenosyl-L-methionine-dependent methyltransferases"/>
    <property type="match status" value="1"/>
</dbReference>
<sequence length="247" mass="28383">MEYNYERLSDNIKIAVSPDHTFGTDAVLLSHFAKPKYKDKALDMGTGCGIIPLLWLRDERQTDVHCLDIQQNAFEQVNASIKYNNLDSRLTPHLCDLRKINEEFSAECFTLVTMNPPYKPINTGFESLGESARIARHEVCCNIEDAVKAASYLLTYAGRFCMCHRPERLVDALAIMRQYKIEPKRLRFVIDKQGEEPFLFLVEGKKGAKPFLRVEPTLVIKNEESKFTPEMIEIYGSYADGYEDKIR</sequence>
<gene>
    <name evidence="2" type="ORF">SAMN02745114_01401</name>
</gene>
<reference evidence="2 3" key="1">
    <citation type="submission" date="2017-02" db="EMBL/GenBank/DDBJ databases">
        <authorList>
            <person name="Peterson S.W."/>
        </authorList>
    </citation>
    <scope>NUCLEOTIDE SEQUENCE [LARGE SCALE GENOMIC DNA]</scope>
    <source>
        <strain evidence="2 3">ATCC 51222</strain>
    </source>
</reference>
<protein>
    <submittedName>
        <fullName evidence="2">tRNA1(Val) A37 N6-methylase TrmN6</fullName>
    </submittedName>
</protein>
<keyword evidence="2" id="KW-0489">Methyltransferase</keyword>
<proteinExistence type="predicted"/>
<dbReference type="EMBL" id="FUWW01000016">
    <property type="protein sequence ID" value="SJZ71215.1"/>
    <property type="molecule type" value="Genomic_DNA"/>
</dbReference>
<dbReference type="Gene3D" id="3.40.50.150">
    <property type="entry name" value="Vaccinia Virus protein VP39"/>
    <property type="match status" value="1"/>
</dbReference>
<keyword evidence="3" id="KW-1185">Reference proteome</keyword>
<evidence type="ECO:0000259" key="1">
    <source>
        <dbReference type="Pfam" id="PF05175"/>
    </source>
</evidence>
<dbReference type="AlphaFoldDB" id="A0A1T4MWQ9"/>
<organism evidence="2 3">
    <name type="scientific">Eubacterium coprostanoligenes</name>
    <dbReference type="NCBI Taxonomy" id="290054"/>
    <lineage>
        <taxon>Bacteria</taxon>
        <taxon>Bacillati</taxon>
        <taxon>Bacillota</taxon>
        <taxon>Clostridia</taxon>
        <taxon>Eubacteriales</taxon>
        <taxon>Eubacteriaceae</taxon>
        <taxon>Eubacterium</taxon>
    </lineage>
</organism>
<dbReference type="Pfam" id="PF05175">
    <property type="entry name" value="MTS"/>
    <property type="match status" value="1"/>
</dbReference>
<dbReference type="InterPro" id="IPR007848">
    <property type="entry name" value="Small_mtfrase_dom"/>
</dbReference>
<dbReference type="STRING" id="290054.SAMN02745114_01401"/>
<keyword evidence="2" id="KW-0808">Transferase</keyword>
<evidence type="ECO:0000313" key="2">
    <source>
        <dbReference type="EMBL" id="SJZ71215.1"/>
    </source>
</evidence>
<dbReference type="GO" id="GO:0008168">
    <property type="term" value="F:methyltransferase activity"/>
    <property type="evidence" value="ECO:0007669"/>
    <property type="project" value="UniProtKB-KW"/>
</dbReference>
<name>A0A1T4MWQ9_9FIRM</name>
<dbReference type="PANTHER" id="PTHR47739">
    <property type="entry name" value="TRNA1(VAL) (ADENINE(37)-N6)-METHYLTRANSFERASE"/>
    <property type="match status" value="1"/>
</dbReference>
<dbReference type="GO" id="GO:0032259">
    <property type="term" value="P:methylation"/>
    <property type="evidence" value="ECO:0007669"/>
    <property type="project" value="UniProtKB-KW"/>
</dbReference>
<dbReference type="RefSeq" id="WP_078768863.1">
    <property type="nucleotide sequence ID" value="NZ_FUWW01000016.1"/>
</dbReference>